<feature type="coiled-coil region" evidence="4">
    <location>
        <begin position="577"/>
        <end position="637"/>
    </location>
</feature>
<comment type="caution">
    <text evidence="7">The sequence shown here is derived from an EMBL/GenBank/DDBJ whole genome shotgun (WGS) entry which is preliminary data.</text>
</comment>
<dbReference type="InterPro" id="IPR032524">
    <property type="entry name" value="ABC_tran_C"/>
</dbReference>
<dbReference type="PROSITE" id="PS50893">
    <property type="entry name" value="ABC_TRANSPORTER_2"/>
    <property type="match status" value="2"/>
</dbReference>
<evidence type="ECO:0000256" key="2">
    <source>
        <dbReference type="ARBA" id="ARBA00022741"/>
    </source>
</evidence>
<evidence type="ECO:0000259" key="6">
    <source>
        <dbReference type="PROSITE" id="PS50893"/>
    </source>
</evidence>
<dbReference type="InterPro" id="IPR027417">
    <property type="entry name" value="P-loop_NTPase"/>
</dbReference>
<dbReference type="Pfam" id="PF00005">
    <property type="entry name" value="ABC_tran"/>
    <property type="match status" value="2"/>
</dbReference>
<reference evidence="7 8" key="1">
    <citation type="journal article" date="2015" name="Int. J. Syst. Evol. Microbiol.">
        <title>Sporolactobacillus shoreae sp. nov. and Sporolactobacillus spathodeae sp. nov., two spore-forming lactic acid bacteria isolated from tree barks in Thailand.</title>
        <authorList>
            <person name="Thamacharoensuk T."/>
            <person name="Kitahara M."/>
            <person name="Ohkuma M."/>
            <person name="Thongchul N."/>
            <person name="Tanasupawat S."/>
        </authorList>
    </citation>
    <scope>NUCLEOTIDE SEQUENCE [LARGE SCALE GENOMIC DNA]</scope>
    <source>
        <strain evidence="7 8">BK92</strain>
    </source>
</reference>
<keyword evidence="3 7" id="KW-0067">ATP-binding</keyword>
<dbReference type="PANTHER" id="PTHR42855">
    <property type="entry name" value="ABC TRANSPORTER ATP-BINDING SUBUNIT"/>
    <property type="match status" value="1"/>
</dbReference>
<keyword evidence="2" id="KW-0547">Nucleotide-binding</keyword>
<dbReference type="Proteomes" id="UP000298347">
    <property type="component" value="Unassembled WGS sequence"/>
</dbReference>
<gene>
    <name evidence="7" type="ORF">E4665_16185</name>
</gene>
<evidence type="ECO:0000256" key="3">
    <source>
        <dbReference type="ARBA" id="ARBA00022840"/>
    </source>
</evidence>
<evidence type="ECO:0000313" key="8">
    <source>
        <dbReference type="Proteomes" id="UP000298347"/>
    </source>
</evidence>
<dbReference type="PROSITE" id="PS00211">
    <property type="entry name" value="ABC_TRANSPORTER_1"/>
    <property type="match status" value="1"/>
</dbReference>
<dbReference type="InterPro" id="IPR032781">
    <property type="entry name" value="ABC_tran_Xtn"/>
</dbReference>
<dbReference type="PANTHER" id="PTHR42855:SF2">
    <property type="entry name" value="DRUG RESISTANCE ABC TRANSPORTER,ATP-BINDING PROTEIN"/>
    <property type="match status" value="1"/>
</dbReference>
<dbReference type="InterPro" id="IPR017871">
    <property type="entry name" value="ABC_transporter-like_CS"/>
</dbReference>
<dbReference type="FunFam" id="3.40.50.300:FF:000309">
    <property type="entry name" value="ABC transporter ATP-binding protein"/>
    <property type="match status" value="1"/>
</dbReference>
<dbReference type="InterPro" id="IPR051309">
    <property type="entry name" value="ABCF_ATPase"/>
</dbReference>
<evidence type="ECO:0000256" key="4">
    <source>
        <dbReference type="SAM" id="Coils"/>
    </source>
</evidence>
<dbReference type="GO" id="GO:0005524">
    <property type="term" value="F:ATP binding"/>
    <property type="evidence" value="ECO:0007669"/>
    <property type="project" value="UniProtKB-KW"/>
</dbReference>
<name>A0A4Z0GKT7_9BACL</name>
<dbReference type="FunFam" id="3.40.50.300:FF:000011">
    <property type="entry name" value="Putative ABC transporter ATP-binding component"/>
    <property type="match status" value="1"/>
</dbReference>
<dbReference type="GO" id="GO:0016887">
    <property type="term" value="F:ATP hydrolysis activity"/>
    <property type="evidence" value="ECO:0007669"/>
    <property type="project" value="InterPro"/>
</dbReference>
<dbReference type="GO" id="GO:0003677">
    <property type="term" value="F:DNA binding"/>
    <property type="evidence" value="ECO:0007669"/>
    <property type="project" value="InterPro"/>
</dbReference>
<dbReference type="InterPro" id="IPR037118">
    <property type="entry name" value="Val-tRNA_synth_C_sf"/>
</dbReference>
<feature type="domain" description="ABC transporter" evidence="6">
    <location>
        <begin position="331"/>
        <end position="546"/>
    </location>
</feature>
<protein>
    <submittedName>
        <fullName evidence="7">ABC transporter ATP-binding protein</fullName>
    </submittedName>
</protein>
<dbReference type="OrthoDB" id="9760950at2"/>
<keyword evidence="1" id="KW-0677">Repeat</keyword>
<keyword evidence="4" id="KW-0175">Coiled coil</keyword>
<dbReference type="EMBL" id="SRJD01000028">
    <property type="protein sequence ID" value="TGA96222.1"/>
    <property type="molecule type" value="Genomic_DNA"/>
</dbReference>
<organism evidence="7 8">
    <name type="scientific">Sporolactobacillus shoreae</name>
    <dbReference type="NCBI Taxonomy" id="1465501"/>
    <lineage>
        <taxon>Bacteria</taxon>
        <taxon>Bacillati</taxon>
        <taxon>Bacillota</taxon>
        <taxon>Bacilli</taxon>
        <taxon>Bacillales</taxon>
        <taxon>Sporolactobacillaceae</taxon>
        <taxon>Sporolactobacillus</taxon>
    </lineage>
</organism>
<dbReference type="SUPFAM" id="SSF52540">
    <property type="entry name" value="P-loop containing nucleoside triphosphate hydrolases"/>
    <property type="match status" value="2"/>
</dbReference>
<feature type="domain" description="ABC transporter" evidence="6">
    <location>
        <begin position="4"/>
        <end position="263"/>
    </location>
</feature>
<feature type="region of interest" description="Disordered" evidence="5">
    <location>
        <begin position="553"/>
        <end position="574"/>
    </location>
</feature>
<dbReference type="Gene3D" id="1.10.287.380">
    <property type="entry name" value="Valyl-tRNA synthetase, C-terminal domain"/>
    <property type="match status" value="1"/>
</dbReference>
<keyword evidence="8" id="KW-1185">Reference proteome</keyword>
<dbReference type="SMART" id="SM00382">
    <property type="entry name" value="AAA"/>
    <property type="match status" value="2"/>
</dbReference>
<dbReference type="Pfam" id="PF16326">
    <property type="entry name" value="ABC_tran_CTD"/>
    <property type="match status" value="1"/>
</dbReference>
<dbReference type="InterPro" id="IPR003593">
    <property type="entry name" value="AAA+_ATPase"/>
</dbReference>
<dbReference type="RefSeq" id="WP_135349840.1">
    <property type="nucleotide sequence ID" value="NZ_SRJD01000028.1"/>
</dbReference>
<dbReference type="Gene3D" id="3.40.50.300">
    <property type="entry name" value="P-loop containing nucleotide triphosphate hydrolases"/>
    <property type="match status" value="2"/>
</dbReference>
<accession>A0A4Z0GKT7</accession>
<dbReference type="CDD" id="cd03221">
    <property type="entry name" value="ABCF_EF-3"/>
    <property type="match status" value="2"/>
</dbReference>
<evidence type="ECO:0000256" key="1">
    <source>
        <dbReference type="ARBA" id="ARBA00022737"/>
    </source>
</evidence>
<dbReference type="InterPro" id="IPR003439">
    <property type="entry name" value="ABC_transporter-like_ATP-bd"/>
</dbReference>
<dbReference type="AlphaFoldDB" id="A0A4Z0GKT7"/>
<evidence type="ECO:0000313" key="7">
    <source>
        <dbReference type="EMBL" id="TGA96222.1"/>
    </source>
</evidence>
<proteinExistence type="predicted"/>
<evidence type="ECO:0000256" key="5">
    <source>
        <dbReference type="SAM" id="MobiDB-lite"/>
    </source>
</evidence>
<sequence length="650" mass="73415">MILLQTNEISKSFVTDLILSNISIEVKFGERVALVGRNGAGKSTLLKIIAGEMSADSGEVIMPKDRTMGYLPQNATLNSTRGIFDELLTVFRPLTEMEKKLRDMESRMSDPDRFADPADYDQLLKSYDILQAEFKSKGGYTYQAEIRSVLNGLNFGSFPENTPVSNLSGGQKTQLALGKILLIKPDLLILDEPTNHLDISTLTWLEGYLQRYQGSVLVVSHDRYFLDKVATKVYEVAGHTVHKYDGNYTHYIELRAAAYESAMKSYDKQQKEIARLADFVQKNIVRASTTKRAQSRRKQLEKINVMERPRGNEKAADFSFQIEKQSGRDVLSISDLSVGYPPEPPMFSGLNFHISRTERVALVGPNGIGKSTLLKSIAGGSTLLSGEVHLGSQVSIGYYDQEQTSLTNEKTVLNELWDDYPLHPENEMRNVLGGFLFSGDDVAKYVAQLSGGEKARLMLAKLMMRHDNLLILDEPTNHLDLDSKEVLEAALIDYPGTILFVSHDRYFINDIATRVLELSQDGITEYLGDYDYYLDKKSEQQQIAELDAQSAPTVKQENAPAAGKQQFLKDKEQKKKKRQLLRSVEEMEGKIEQLEKLIKEDEDSLLTPEVFNDTKKAKQVQSEIDQHKEQLSQFMEKWEADQLALEEFTD</sequence>
<dbReference type="Pfam" id="PF12848">
    <property type="entry name" value="ABC_tran_Xtn"/>
    <property type="match status" value="1"/>
</dbReference>